<feature type="domain" description="YjeF N-terminal" evidence="21">
    <location>
        <begin position="7"/>
        <end position="203"/>
    </location>
</feature>
<dbReference type="InterPro" id="IPR004443">
    <property type="entry name" value="YjeF_N_dom"/>
</dbReference>
<dbReference type="EC" id="5.1.99.6" evidence="19"/>
<reference evidence="22" key="3">
    <citation type="journal article" date="2019" name="BMC Res. Notes">
        <title>Complete genome sequence of the Sulfodiicoccus acidiphilus strain HS-1T, the first crenarchaeon that lacks polB3, isolated from an acidic hot spring in Ohwaku-dani, Hakone, Japan.</title>
        <authorList>
            <person name="Sakai H.D."/>
            <person name="Kurosawa N."/>
        </authorList>
    </citation>
    <scope>NUCLEOTIDE SEQUENCE</scope>
    <source>
        <strain evidence="22">HS-1</strain>
    </source>
</reference>
<comment type="function">
    <text evidence="17">Catalyzes the dehydration of the S-form of NAD(P)HX at the expense of ADP, which is converted to AMP. Together with NAD(P)HX epimerase, which catalyzes the epimerization of the S- and R-forms, the enzyme allows the repair of both epimers of NAD(P)HX, a damaged form of NAD(P)H that is a result of enzymatic or heat-dependent hydration.</text>
</comment>
<dbReference type="GO" id="GO:0052856">
    <property type="term" value="F:NAD(P)HX epimerase activity"/>
    <property type="evidence" value="ECO:0007669"/>
    <property type="project" value="UniProtKB-UniRule"/>
</dbReference>
<dbReference type="NCBIfam" id="TIGR00196">
    <property type="entry name" value="yjeF_cterm"/>
    <property type="match status" value="1"/>
</dbReference>
<dbReference type="Pfam" id="PF01256">
    <property type="entry name" value="Carb_kinase"/>
    <property type="match status" value="1"/>
</dbReference>
<evidence type="ECO:0000259" key="20">
    <source>
        <dbReference type="PROSITE" id="PS51383"/>
    </source>
</evidence>
<evidence type="ECO:0000256" key="7">
    <source>
        <dbReference type="ARBA" id="ARBA00022840"/>
    </source>
</evidence>
<keyword evidence="6 17" id="KW-0547">Nucleotide-binding</keyword>
<dbReference type="OrthoDB" id="15148at2157"/>
<evidence type="ECO:0000256" key="10">
    <source>
        <dbReference type="ARBA" id="ARBA00023027"/>
    </source>
</evidence>
<dbReference type="EMBL" id="BMQS01000004">
    <property type="protein sequence ID" value="GGT90421.1"/>
    <property type="molecule type" value="Genomic_DNA"/>
</dbReference>
<feature type="binding site" evidence="18">
    <location>
        <begin position="123"/>
        <end position="129"/>
    </location>
    <ligand>
        <name>(6S)-NADPHX</name>
        <dbReference type="ChEBI" id="CHEBI:64076"/>
    </ligand>
</feature>
<evidence type="ECO:0000256" key="8">
    <source>
        <dbReference type="ARBA" id="ARBA00022857"/>
    </source>
</evidence>
<dbReference type="PROSITE" id="PS51385">
    <property type="entry name" value="YJEF_N"/>
    <property type="match status" value="1"/>
</dbReference>
<comment type="similarity">
    <text evidence="4 19">In the C-terminal section; belongs to the NnrD/CARKD family.</text>
</comment>
<dbReference type="GO" id="GO:0046872">
    <property type="term" value="F:metal ion binding"/>
    <property type="evidence" value="ECO:0007669"/>
    <property type="project" value="UniProtKB-UniRule"/>
</dbReference>
<dbReference type="InterPro" id="IPR036652">
    <property type="entry name" value="YjeF_N_dom_sf"/>
</dbReference>
<dbReference type="KEGG" id="sacd:HS1genome_0690"/>
<comment type="catalytic activity">
    <reaction evidence="16 17 19">
        <text>(6S)-NADPHX + ADP = AMP + phosphate + NADPH + H(+)</text>
        <dbReference type="Rhea" id="RHEA:32235"/>
        <dbReference type="ChEBI" id="CHEBI:15378"/>
        <dbReference type="ChEBI" id="CHEBI:43474"/>
        <dbReference type="ChEBI" id="CHEBI:57783"/>
        <dbReference type="ChEBI" id="CHEBI:64076"/>
        <dbReference type="ChEBI" id="CHEBI:456215"/>
        <dbReference type="ChEBI" id="CHEBI:456216"/>
        <dbReference type="EC" id="4.2.1.136"/>
    </reaction>
</comment>
<dbReference type="HAMAP" id="MF_01965">
    <property type="entry name" value="NADHX_dehydratase"/>
    <property type="match status" value="1"/>
</dbReference>
<dbReference type="GO" id="GO:0046496">
    <property type="term" value="P:nicotinamide nucleotide metabolic process"/>
    <property type="evidence" value="ECO:0007669"/>
    <property type="project" value="UniProtKB-UniRule"/>
</dbReference>
<comment type="similarity">
    <text evidence="3 19">In the N-terminal section; belongs to the NnrE/AIBP family.</text>
</comment>
<dbReference type="GO" id="GO:0110051">
    <property type="term" value="P:metabolite repair"/>
    <property type="evidence" value="ECO:0007669"/>
    <property type="project" value="TreeGrafter"/>
</dbReference>
<evidence type="ECO:0000256" key="2">
    <source>
        <dbReference type="ARBA" id="ARBA00000909"/>
    </source>
</evidence>
<feature type="binding site" evidence="17">
    <location>
        <position position="358"/>
    </location>
    <ligand>
        <name>(6S)-NADPHX</name>
        <dbReference type="ChEBI" id="CHEBI:64076"/>
    </ligand>
</feature>
<comment type="function">
    <text evidence="18">Catalyzes the epimerization of the S- and R-forms of NAD(P)HX, a damaged form of NAD(P)H that is a result of enzymatic or heat-dependent hydration. This is a prerequisite for the S-specific NAD(P)H-hydrate dehydratase to allow the repair of both epimers of NAD(P)HX.</text>
</comment>
<feature type="binding site" evidence="17">
    <location>
        <position position="422"/>
    </location>
    <ligand>
        <name>AMP</name>
        <dbReference type="ChEBI" id="CHEBI:456215"/>
    </ligand>
</feature>
<keyword evidence="10 17" id="KW-0520">NAD</keyword>
<dbReference type="RefSeq" id="WP_126449643.1">
    <property type="nucleotide sequence ID" value="NZ_AP018553.1"/>
</dbReference>
<evidence type="ECO:0000256" key="6">
    <source>
        <dbReference type="ARBA" id="ARBA00022741"/>
    </source>
</evidence>
<keyword evidence="5 18" id="KW-0479">Metal-binding</keyword>
<proteinExistence type="inferred from homology"/>
<dbReference type="PIRSF" id="PIRSF017184">
    <property type="entry name" value="Nnr"/>
    <property type="match status" value="1"/>
</dbReference>
<feature type="binding site" evidence="18">
    <location>
        <position position="152"/>
    </location>
    <ligand>
        <name>(6S)-NADPHX</name>
        <dbReference type="ChEBI" id="CHEBI:64076"/>
    </ligand>
</feature>
<dbReference type="GO" id="GO:0005524">
    <property type="term" value="F:ATP binding"/>
    <property type="evidence" value="ECO:0007669"/>
    <property type="project" value="UniProtKB-UniRule"/>
</dbReference>
<dbReference type="PANTHER" id="PTHR12592:SF0">
    <property type="entry name" value="ATP-DEPENDENT (S)-NAD(P)H-HYDRATE DEHYDRATASE"/>
    <property type="match status" value="1"/>
</dbReference>
<dbReference type="Proteomes" id="UP000616143">
    <property type="component" value="Unassembled WGS sequence"/>
</dbReference>
<feature type="binding site" evidence="18">
    <location>
        <position position="119"/>
    </location>
    <ligand>
        <name>K(+)</name>
        <dbReference type="ChEBI" id="CHEBI:29103"/>
    </ligand>
</feature>
<protein>
    <recommendedName>
        <fullName evidence="19">Bifunctional NAD(P)H-hydrate repair enzyme</fullName>
    </recommendedName>
    <alternativeName>
        <fullName evidence="19">Nicotinamide nucleotide repair protein</fullName>
    </alternativeName>
    <domain>
        <recommendedName>
            <fullName evidence="19">ADP-dependent (S)-NAD(P)H-hydrate dehydratase</fullName>
            <ecNumber evidence="19">4.2.1.136</ecNumber>
        </recommendedName>
        <alternativeName>
            <fullName evidence="19">ADP-dependent NAD(P)HX dehydratase</fullName>
        </alternativeName>
    </domain>
    <domain>
        <recommendedName>
            <fullName evidence="19">NAD(P)H-hydrate epimerase</fullName>
            <ecNumber evidence="19">5.1.99.6</ecNumber>
        </recommendedName>
    </domain>
</protein>
<feature type="binding site" evidence="17">
    <location>
        <position position="241"/>
    </location>
    <ligand>
        <name>(6S)-NADPHX</name>
        <dbReference type="ChEBI" id="CHEBI:64076"/>
    </ligand>
</feature>
<comment type="function">
    <text evidence="14 19">Bifunctional enzyme that catalyzes the epimerization of the S- and R-forms of NAD(P)HX and the dehydration of the S-form of NAD(P)HX at the expense of ADP, which is converted to AMP. This allows the repair of both epimers of NAD(P)HX, a damaged form of NAD(P)H that is a result of enzymatic or heat-dependent hydration.</text>
</comment>
<evidence type="ECO:0000256" key="9">
    <source>
        <dbReference type="ARBA" id="ARBA00022958"/>
    </source>
</evidence>
<dbReference type="NCBIfam" id="TIGR00197">
    <property type="entry name" value="yjeF_nterm"/>
    <property type="match status" value="1"/>
</dbReference>
<evidence type="ECO:0000256" key="1">
    <source>
        <dbReference type="ARBA" id="ARBA00000013"/>
    </source>
</evidence>
<dbReference type="InterPro" id="IPR017953">
    <property type="entry name" value="Carbohydrate_kinase_pred_CS"/>
</dbReference>
<evidence type="ECO:0000313" key="22">
    <source>
        <dbReference type="EMBL" id="BBD72301.1"/>
    </source>
</evidence>
<evidence type="ECO:0000313" key="24">
    <source>
        <dbReference type="Proteomes" id="UP000276741"/>
    </source>
</evidence>
<comment type="similarity">
    <text evidence="17">Belongs to the NnrD/CARKD family.</text>
</comment>
<organism evidence="22 24">
    <name type="scientific">Sulfodiicoccus acidiphilus</name>
    <dbReference type="NCBI Taxonomy" id="1670455"/>
    <lineage>
        <taxon>Archaea</taxon>
        <taxon>Thermoproteota</taxon>
        <taxon>Thermoprotei</taxon>
        <taxon>Sulfolobales</taxon>
        <taxon>Sulfolobaceae</taxon>
        <taxon>Sulfodiicoccus</taxon>
    </lineage>
</organism>
<evidence type="ECO:0000256" key="11">
    <source>
        <dbReference type="ARBA" id="ARBA00023235"/>
    </source>
</evidence>
<dbReference type="Gene3D" id="3.40.1190.20">
    <property type="match status" value="1"/>
</dbReference>
<comment type="caution">
    <text evidence="17">Lacks conserved residue(s) required for the propagation of feature annotation.</text>
</comment>
<accession>A0A348B299</accession>
<dbReference type="SUPFAM" id="SSF53613">
    <property type="entry name" value="Ribokinase-like"/>
    <property type="match status" value="1"/>
</dbReference>
<comment type="similarity">
    <text evidence="18">Belongs to the NnrE/AIBP family.</text>
</comment>
<evidence type="ECO:0000256" key="17">
    <source>
        <dbReference type="HAMAP-Rule" id="MF_01965"/>
    </source>
</evidence>
<dbReference type="PROSITE" id="PS01050">
    <property type="entry name" value="YJEF_C_2"/>
    <property type="match status" value="1"/>
</dbReference>
<comment type="catalytic activity">
    <reaction evidence="15 17 19">
        <text>(6S)-NADHX + ADP = AMP + phosphate + NADH + H(+)</text>
        <dbReference type="Rhea" id="RHEA:32223"/>
        <dbReference type="ChEBI" id="CHEBI:15378"/>
        <dbReference type="ChEBI" id="CHEBI:43474"/>
        <dbReference type="ChEBI" id="CHEBI:57945"/>
        <dbReference type="ChEBI" id="CHEBI:64074"/>
        <dbReference type="ChEBI" id="CHEBI:456215"/>
        <dbReference type="ChEBI" id="CHEBI:456216"/>
        <dbReference type="EC" id="4.2.1.136"/>
    </reaction>
</comment>
<comment type="cofactor">
    <cofactor evidence="17">
        <name>Mg(2+)</name>
        <dbReference type="ChEBI" id="CHEBI:18420"/>
    </cofactor>
</comment>
<feature type="domain" description="YjeF C-terminal" evidence="20">
    <location>
        <begin position="206"/>
        <end position="481"/>
    </location>
</feature>
<evidence type="ECO:0000256" key="15">
    <source>
        <dbReference type="ARBA" id="ARBA00048238"/>
    </source>
</evidence>
<dbReference type="EMBL" id="AP018553">
    <property type="protein sequence ID" value="BBD72301.1"/>
    <property type="molecule type" value="Genomic_DNA"/>
</dbReference>
<dbReference type="HAMAP" id="MF_01966">
    <property type="entry name" value="NADHX_epimerase"/>
    <property type="match status" value="1"/>
</dbReference>
<feature type="binding site" evidence="17">
    <location>
        <position position="309"/>
    </location>
    <ligand>
        <name>(6S)-NADPHX</name>
        <dbReference type="ChEBI" id="CHEBI:64076"/>
    </ligand>
</feature>
<evidence type="ECO:0000256" key="12">
    <source>
        <dbReference type="ARBA" id="ARBA00023239"/>
    </source>
</evidence>
<evidence type="ECO:0000256" key="3">
    <source>
        <dbReference type="ARBA" id="ARBA00006001"/>
    </source>
</evidence>
<evidence type="ECO:0000256" key="13">
    <source>
        <dbReference type="ARBA" id="ARBA00023268"/>
    </source>
</evidence>
<dbReference type="GeneID" id="38666195"/>
<sequence>MISTSEMRVLEVNSQFLGVPTRLLMENAGRAVAAEISNRIDVRHKEVVIFVGHGGKGGDGLVTARFLAGEGAKVKVVLTGEVKHPDAAENLRIIEDMDFSIDIENVWDYEPREYAVAVDALLGTGLKAAPKEPLKTAIRLFNETRAYKVSIDLPSGMDPDSGMTFGDYVVPNLVIALHDVKGGVTGNFDVVKVNIGIPPEASIYVGPGDVLETIKPRSMKSKKGDFGRVLVIGGNQTFSGAPTLASLGALRTGADLVYTASPEETAKTISTYSPDLISIKLTGKELSPSNVGELTPWIERVDAIVLGPGLGVSENVREACELILEELRKREKPAVIDADALKVLRGRSMYKKVVVTPHAGEFKIFFGKESGEGRERIVKASEAAKERECVLLLKGYFDVITDGERFKLNKSGNPGMAVGGTGDVLTGIVAALMARKIEPFKAAYVGAFINGVAGSLAHAKLGDHLTASDLVSHIPEAIRDPLTSASVRPYRRVLG</sequence>
<dbReference type="PROSITE" id="PS51383">
    <property type="entry name" value="YJEF_C_3"/>
    <property type="match status" value="1"/>
</dbReference>
<dbReference type="Gene3D" id="3.40.50.10260">
    <property type="entry name" value="YjeF N-terminal domain"/>
    <property type="match status" value="1"/>
</dbReference>
<reference evidence="23" key="1">
    <citation type="journal article" date="2014" name="Int. J. Syst. Evol. Microbiol.">
        <title>Complete genome sequence of Corynebacterium casei LMG S-19264T (=DSM 44701T), isolated from a smear-ripened cheese.</title>
        <authorList>
            <consortium name="US DOE Joint Genome Institute (JGI-PGF)"/>
            <person name="Walter F."/>
            <person name="Albersmeier A."/>
            <person name="Kalinowski J."/>
            <person name="Ruckert C."/>
        </authorList>
    </citation>
    <scope>NUCLEOTIDE SEQUENCE</scope>
    <source>
        <strain evidence="23">JCM 31740</strain>
    </source>
</reference>
<keyword evidence="12 17" id="KW-0456">Lyase</keyword>
<dbReference type="Proteomes" id="UP000276741">
    <property type="component" value="Chromosome"/>
</dbReference>
<comment type="subunit">
    <text evidence="17">Homotetramer.</text>
</comment>
<dbReference type="InterPro" id="IPR000631">
    <property type="entry name" value="CARKD"/>
</dbReference>
<dbReference type="AlphaFoldDB" id="A0A348B299"/>
<dbReference type="CDD" id="cd01171">
    <property type="entry name" value="YXKO-related"/>
    <property type="match status" value="1"/>
</dbReference>
<keyword evidence="24" id="KW-1185">Reference proteome</keyword>
<dbReference type="Pfam" id="PF03853">
    <property type="entry name" value="YjeF_N"/>
    <property type="match status" value="1"/>
</dbReference>
<dbReference type="InterPro" id="IPR030677">
    <property type="entry name" value="Nnr"/>
</dbReference>
<dbReference type="PANTHER" id="PTHR12592">
    <property type="entry name" value="ATP-DEPENDENT (S)-NAD(P)H-HYDRATE DEHYDRATASE FAMILY MEMBER"/>
    <property type="match status" value="1"/>
</dbReference>
<keyword evidence="13" id="KW-0511">Multifunctional enzyme</keyword>
<keyword evidence="11 18" id="KW-0413">Isomerase</keyword>
<evidence type="ECO:0000256" key="14">
    <source>
        <dbReference type="ARBA" id="ARBA00025153"/>
    </source>
</evidence>
<evidence type="ECO:0000256" key="5">
    <source>
        <dbReference type="ARBA" id="ARBA00022723"/>
    </source>
</evidence>
<evidence type="ECO:0000256" key="16">
    <source>
        <dbReference type="ARBA" id="ARBA00049209"/>
    </source>
</evidence>
<name>A0A348B299_9CREN</name>
<comment type="catalytic activity">
    <reaction evidence="1 18 19">
        <text>(6R)-NADHX = (6S)-NADHX</text>
        <dbReference type="Rhea" id="RHEA:32215"/>
        <dbReference type="ChEBI" id="CHEBI:64074"/>
        <dbReference type="ChEBI" id="CHEBI:64075"/>
        <dbReference type="EC" id="5.1.99.6"/>
    </reaction>
</comment>
<gene>
    <name evidence="17" type="primary">nnrD</name>
    <name evidence="18" type="synonym">nnrE</name>
    <name evidence="23" type="ORF">GCM10007116_05300</name>
    <name evidence="22" type="ORF">HS1genome_0690</name>
</gene>
<evidence type="ECO:0000256" key="18">
    <source>
        <dbReference type="HAMAP-Rule" id="MF_01966"/>
    </source>
</evidence>
<keyword evidence="9 18" id="KW-0630">Potassium</keyword>
<comment type="catalytic activity">
    <reaction evidence="2 18 19">
        <text>(6R)-NADPHX = (6S)-NADPHX</text>
        <dbReference type="Rhea" id="RHEA:32227"/>
        <dbReference type="ChEBI" id="CHEBI:64076"/>
        <dbReference type="ChEBI" id="CHEBI:64077"/>
        <dbReference type="EC" id="5.1.99.6"/>
    </reaction>
</comment>
<dbReference type="GO" id="GO:0052855">
    <property type="term" value="F:ADP-dependent NAD(P)H-hydrate dehydratase activity"/>
    <property type="evidence" value="ECO:0007669"/>
    <property type="project" value="UniProtKB-UniRule"/>
</dbReference>
<evidence type="ECO:0000256" key="19">
    <source>
        <dbReference type="PIRNR" id="PIRNR017184"/>
    </source>
</evidence>
<evidence type="ECO:0000256" key="4">
    <source>
        <dbReference type="ARBA" id="ARBA00009524"/>
    </source>
</evidence>
<dbReference type="EC" id="4.2.1.136" evidence="19"/>
<evidence type="ECO:0000313" key="23">
    <source>
        <dbReference type="EMBL" id="GGT90421.1"/>
    </source>
</evidence>
<dbReference type="InterPro" id="IPR029056">
    <property type="entry name" value="Ribokinase-like"/>
</dbReference>
<reference evidence="24" key="2">
    <citation type="submission" date="2018-04" db="EMBL/GenBank/DDBJ databases">
        <title>Complete genome sequence of Sulfodiicoccus acidiphilus strain HS-1.</title>
        <authorList>
            <person name="Sakai H.D."/>
            <person name="Kurosawa N."/>
        </authorList>
    </citation>
    <scope>NUCLEOTIDE SEQUENCE [LARGE SCALE GENOMIC DNA]</scope>
    <source>
        <strain evidence="24">HS-1</strain>
    </source>
</reference>
<reference evidence="23" key="4">
    <citation type="submission" date="2020-09" db="EMBL/GenBank/DDBJ databases">
        <authorList>
            <person name="Sun Q."/>
            <person name="Ohkuma M."/>
        </authorList>
    </citation>
    <scope>NUCLEOTIDE SEQUENCE</scope>
    <source>
        <strain evidence="23">JCM 31740</strain>
    </source>
</reference>
<comment type="cofactor">
    <cofactor evidence="18 19">
        <name>K(+)</name>
        <dbReference type="ChEBI" id="CHEBI:29103"/>
    </cofactor>
    <text evidence="18 19">Binds 1 potassium ion per subunit.</text>
</comment>
<feature type="binding site" evidence="18">
    <location>
        <position position="155"/>
    </location>
    <ligand>
        <name>K(+)</name>
        <dbReference type="ChEBI" id="CHEBI:29103"/>
    </ligand>
</feature>
<keyword evidence="8 17" id="KW-0521">NADP</keyword>
<evidence type="ECO:0000259" key="21">
    <source>
        <dbReference type="PROSITE" id="PS51385"/>
    </source>
</evidence>
<keyword evidence="7 17" id="KW-0067">ATP-binding</keyword>
<feature type="binding site" evidence="17">
    <location>
        <position position="423"/>
    </location>
    <ligand>
        <name>(6S)-NADPHX</name>
        <dbReference type="ChEBI" id="CHEBI:64076"/>
    </ligand>
</feature>
<dbReference type="SUPFAM" id="SSF64153">
    <property type="entry name" value="YjeF N-terminal domain-like"/>
    <property type="match status" value="1"/>
</dbReference>